<organism evidence="4 5">
    <name type="scientific">Marinilactibacillus psychrotolerans 42ea</name>
    <dbReference type="NCBI Taxonomy" id="1255609"/>
    <lineage>
        <taxon>Bacteria</taxon>
        <taxon>Bacillati</taxon>
        <taxon>Bacillota</taxon>
        <taxon>Bacilli</taxon>
        <taxon>Lactobacillales</taxon>
        <taxon>Carnobacteriaceae</taxon>
        <taxon>Marinilactibacillus</taxon>
    </lineage>
</organism>
<dbReference type="EMBL" id="FUKW01000089">
    <property type="protein sequence ID" value="SJN34154.1"/>
    <property type="molecule type" value="Genomic_DNA"/>
</dbReference>
<dbReference type="Proteomes" id="UP000195611">
    <property type="component" value="Unassembled WGS sequence"/>
</dbReference>
<gene>
    <name evidence="4" type="ORF">FM115_06375</name>
</gene>
<evidence type="ECO:0000259" key="1">
    <source>
        <dbReference type="Pfam" id="PF07944"/>
    </source>
</evidence>
<dbReference type="Gene3D" id="1.50.10.10">
    <property type="match status" value="1"/>
</dbReference>
<dbReference type="PANTHER" id="PTHR43465:SF2">
    <property type="entry name" value="DUF1680 DOMAIN PROTEIN (AFU_ORTHOLOGUE AFUA_1G08910)"/>
    <property type="match status" value="1"/>
</dbReference>
<dbReference type="SUPFAM" id="SSF48208">
    <property type="entry name" value="Six-hairpin glycosidases"/>
    <property type="match status" value="1"/>
</dbReference>
<evidence type="ECO:0000313" key="5">
    <source>
        <dbReference type="Proteomes" id="UP000195611"/>
    </source>
</evidence>
<dbReference type="GO" id="GO:0005975">
    <property type="term" value="P:carbohydrate metabolic process"/>
    <property type="evidence" value="ECO:0007669"/>
    <property type="project" value="InterPro"/>
</dbReference>
<dbReference type="InterPro" id="IPR049174">
    <property type="entry name" value="Beta-AFase-like"/>
</dbReference>
<evidence type="ECO:0000259" key="2">
    <source>
        <dbReference type="Pfam" id="PF20736"/>
    </source>
</evidence>
<dbReference type="InterPro" id="IPR049049">
    <property type="entry name" value="Beta-AFase-like_GH127_C"/>
</dbReference>
<dbReference type="RefSeq" id="WP_218778112.1">
    <property type="nucleotide sequence ID" value="NZ_FUKW01000089.1"/>
</dbReference>
<dbReference type="InterPro" id="IPR049046">
    <property type="entry name" value="Beta-AFase-like_GH127_middle"/>
</dbReference>
<feature type="domain" description="Non-reducing end beta-L-arabinofuranosidase-like GH127 catalytic" evidence="1">
    <location>
        <begin position="5"/>
        <end position="430"/>
    </location>
</feature>
<proteinExistence type="predicted"/>
<dbReference type="AlphaFoldDB" id="A0A1R4JQE0"/>
<feature type="domain" description="Non-reducing end beta-L-arabinofuranosidase-like GH127 middle" evidence="2">
    <location>
        <begin position="440"/>
        <end position="526"/>
    </location>
</feature>
<evidence type="ECO:0000313" key="4">
    <source>
        <dbReference type="EMBL" id="SJN34154.1"/>
    </source>
</evidence>
<dbReference type="InterPro" id="IPR008928">
    <property type="entry name" value="6-hairpin_glycosidase_sf"/>
</dbReference>
<dbReference type="Pfam" id="PF20737">
    <property type="entry name" value="Glyco_hydro127C"/>
    <property type="match status" value="1"/>
</dbReference>
<dbReference type="InterPro" id="IPR012878">
    <property type="entry name" value="Beta-AFase-like_GH127_cat"/>
</dbReference>
<reference evidence="4 5" key="1">
    <citation type="submission" date="2017-02" db="EMBL/GenBank/DDBJ databases">
        <authorList>
            <person name="Peterson S.W."/>
        </authorList>
    </citation>
    <scope>NUCLEOTIDE SEQUENCE [LARGE SCALE GENOMIC DNA]</scope>
    <source>
        <strain evidence="4 5">42ea</strain>
    </source>
</reference>
<evidence type="ECO:0008006" key="6">
    <source>
        <dbReference type="Google" id="ProtNLM"/>
    </source>
</evidence>
<dbReference type="PANTHER" id="PTHR43465">
    <property type="entry name" value="DUF1680 DOMAIN PROTEIN (AFU_ORTHOLOGUE AFUA_1G08910)"/>
    <property type="match status" value="1"/>
</dbReference>
<sequence>MISEITIKDEFWERYIDLIKNEMIPFQWDVLHDQGNITIDKERNDASIPSDKSHAIENFKIAAGQSKGHHYGWLFQDSDVYKWLESAANVYRIAQDEKLKEMMDEVVDLIEDAQEEDGYLSTFYQIEAPELKFRRLFESHELYCAGHLIEAAIAYQAATNDDRLIQVVEKLIRCIQNHFGSEKGKIHGTDGHQEIELALVKLYEVTQKEEYLELSKWFLEIRGQDPEFYQKQLDENRKIGLGKEHPFPINTVYYQAHKPVYEQEEAAGHAVRLVYMAAAMADVAYHTENKKMLTAAKRIWKNIVKKRMYITGGIGSTVLGEAFTFDYDLPNDTMYCETCASIGLMFFAKAMLKNEPDAEYAHVMERALYNTVISGMAVDGKHFFYVNPLEVNPESSRLDPTKSHVKPTRPSLFGCACCPPNIARTLTSLEQYIYSEMNHTLYVNLYMDHHGRVEMQKQIVEVEQKISLQSEGSIQLKVKSSNPIKLALRIPTWVENMVIKKETKEFCYEVISGYAVITVDQATILNLTFDIPVVMHQAHPKVKDDYGKVALQRGPFVYCLEEEDNGKDIHLIRVLDEFKTEVLNQCDLGKLVSIKAKGEKQIIDKEWEQKLYRGYEKPSFTKNDLTFIPYHLWGNRTEGEMQVWIHKK</sequence>
<name>A0A1R4JQE0_9LACT</name>
<protein>
    <recommendedName>
        <fullName evidence="6">Glycoside hydrolase family 127 protein</fullName>
    </recommendedName>
</protein>
<feature type="domain" description="Non-reducing end beta-L-arabinofuranosidase-like GH127 C-terminal" evidence="3">
    <location>
        <begin position="534"/>
        <end position="645"/>
    </location>
</feature>
<accession>A0A1R4JQE0</accession>
<dbReference type="InterPro" id="IPR012341">
    <property type="entry name" value="6hp_glycosidase-like_sf"/>
</dbReference>
<evidence type="ECO:0000259" key="3">
    <source>
        <dbReference type="Pfam" id="PF20737"/>
    </source>
</evidence>
<dbReference type="Pfam" id="PF20736">
    <property type="entry name" value="Glyco_hydro127M"/>
    <property type="match status" value="1"/>
</dbReference>
<dbReference type="Pfam" id="PF07944">
    <property type="entry name" value="Beta-AFase-like_GH127_cat"/>
    <property type="match status" value="1"/>
</dbReference>